<feature type="region of interest" description="Disordered" evidence="1">
    <location>
        <begin position="321"/>
        <end position="341"/>
    </location>
</feature>
<feature type="compositionally biased region" description="Polar residues" evidence="1">
    <location>
        <begin position="471"/>
        <end position="480"/>
    </location>
</feature>
<keyword evidence="3" id="KW-1185">Reference proteome</keyword>
<sequence>MPTSVHVKEPIGYGTNKTLMRSQTNGPTLVSMHQSGLFSVGTHDPSREKLSDGHDIIPYATKHNSPVRVTFTPGTLSKDKSRIADQSKSAIFNYKPLRRADSKNLLSRFRPPDATLTTLQNLSPWLSVSKSDFRDPRLNSELAYDGHFDKESLEILKPRLFRRSFTEGQIDLSKVFIDEASATNTYQAESLARRAGFDPRCIPTYKPQSRELSITKRDTITSQKDSRRSVSALSDRADQIEVGVTYESIDAVKVDDQRREAEERHINQTHPATDSPTRMVDANRSFKKKLVSKTPERLVNYYSGYLPPELSSEIAEQWERSANSRSMSKTPDPYAVSPNSHMNKPLIGDRSFYMRNAFPVTRKYCRSDIDAMRLEGRKKLLQSYGHVPAHYSVLKVHNLQEGKKGIALDEAIREKQSRLSASFRRSKSFVSQPKGIDLAKEQKPSDPSTDTQKGTETVNKAPLKKLMDPLPNSNPKQGLSSIEKFQIQRERTYQLQSQAREMLSK</sequence>
<gene>
    <name evidence="2" type="ORF">DPMN_130445</name>
</gene>
<proteinExistence type="predicted"/>
<dbReference type="EMBL" id="JAIWYP010000005">
    <property type="protein sequence ID" value="KAH3828472.1"/>
    <property type="molecule type" value="Genomic_DNA"/>
</dbReference>
<comment type="caution">
    <text evidence="2">The sequence shown here is derived from an EMBL/GenBank/DDBJ whole genome shotgun (WGS) entry which is preliminary data.</text>
</comment>
<organism evidence="2 3">
    <name type="scientific">Dreissena polymorpha</name>
    <name type="common">Zebra mussel</name>
    <name type="synonym">Mytilus polymorpha</name>
    <dbReference type="NCBI Taxonomy" id="45954"/>
    <lineage>
        <taxon>Eukaryota</taxon>
        <taxon>Metazoa</taxon>
        <taxon>Spiralia</taxon>
        <taxon>Lophotrochozoa</taxon>
        <taxon>Mollusca</taxon>
        <taxon>Bivalvia</taxon>
        <taxon>Autobranchia</taxon>
        <taxon>Heteroconchia</taxon>
        <taxon>Euheterodonta</taxon>
        <taxon>Imparidentia</taxon>
        <taxon>Neoheterodontei</taxon>
        <taxon>Myida</taxon>
        <taxon>Dreissenoidea</taxon>
        <taxon>Dreissenidae</taxon>
        <taxon>Dreissena</taxon>
    </lineage>
</organism>
<feature type="compositionally biased region" description="Polar residues" evidence="1">
    <location>
        <begin position="445"/>
        <end position="458"/>
    </location>
</feature>
<accession>A0A9D4K1B5</accession>
<name>A0A9D4K1B5_DREPO</name>
<reference evidence="2" key="2">
    <citation type="submission" date="2020-11" db="EMBL/GenBank/DDBJ databases">
        <authorList>
            <person name="McCartney M.A."/>
            <person name="Auch B."/>
            <person name="Kono T."/>
            <person name="Mallez S."/>
            <person name="Becker A."/>
            <person name="Gohl D.M."/>
            <person name="Silverstein K.A.T."/>
            <person name="Koren S."/>
            <person name="Bechman K.B."/>
            <person name="Herman A."/>
            <person name="Abrahante J.E."/>
            <person name="Garbe J."/>
        </authorList>
    </citation>
    <scope>NUCLEOTIDE SEQUENCE</scope>
    <source>
        <strain evidence="2">Duluth1</strain>
        <tissue evidence="2">Whole animal</tissue>
    </source>
</reference>
<evidence type="ECO:0000313" key="2">
    <source>
        <dbReference type="EMBL" id="KAH3828472.1"/>
    </source>
</evidence>
<dbReference type="Proteomes" id="UP000828390">
    <property type="component" value="Unassembled WGS sequence"/>
</dbReference>
<feature type="region of interest" description="Disordered" evidence="1">
    <location>
        <begin position="431"/>
        <end position="484"/>
    </location>
</feature>
<evidence type="ECO:0000313" key="3">
    <source>
        <dbReference type="Proteomes" id="UP000828390"/>
    </source>
</evidence>
<reference evidence="2" key="1">
    <citation type="journal article" date="2019" name="bioRxiv">
        <title>The Genome of the Zebra Mussel, Dreissena polymorpha: A Resource for Invasive Species Research.</title>
        <authorList>
            <person name="McCartney M.A."/>
            <person name="Auch B."/>
            <person name="Kono T."/>
            <person name="Mallez S."/>
            <person name="Zhang Y."/>
            <person name="Obille A."/>
            <person name="Becker A."/>
            <person name="Abrahante J.E."/>
            <person name="Garbe J."/>
            <person name="Badalamenti J.P."/>
            <person name="Herman A."/>
            <person name="Mangelson H."/>
            <person name="Liachko I."/>
            <person name="Sullivan S."/>
            <person name="Sone E.D."/>
            <person name="Koren S."/>
            <person name="Silverstein K.A.T."/>
            <person name="Beckman K.B."/>
            <person name="Gohl D.M."/>
        </authorList>
    </citation>
    <scope>NUCLEOTIDE SEQUENCE</scope>
    <source>
        <strain evidence="2">Duluth1</strain>
        <tissue evidence="2">Whole animal</tissue>
    </source>
</reference>
<evidence type="ECO:0000256" key="1">
    <source>
        <dbReference type="SAM" id="MobiDB-lite"/>
    </source>
</evidence>
<protein>
    <submittedName>
        <fullName evidence="2">Uncharacterized protein</fullName>
    </submittedName>
</protein>
<dbReference type="AlphaFoldDB" id="A0A9D4K1B5"/>